<dbReference type="SUPFAM" id="SSF54427">
    <property type="entry name" value="NTF2-like"/>
    <property type="match status" value="1"/>
</dbReference>
<dbReference type="RefSeq" id="WP_111625665.1">
    <property type="nucleotide sequence ID" value="NZ_QLLN01000015.1"/>
</dbReference>
<comment type="caution">
    <text evidence="1">The sequence shown here is derived from an EMBL/GenBank/DDBJ whole genome shotgun (WGS) entry which is preliminary data.</text>
</comment>
<dbReference type="OrthoDB" id="117186at2"/>
<evidence type="ECO:0008006" key="3">
    <source>
        <dbReference type="Google" id="ProtNLM"/>
    </source>
</evidence>
<dbReference type="InterPro" id="IPR032710">
    <property type="entry name" value="NTF2-like_dom_sf"/>
</dbReference>
<name>A0A327QKG7_9FLAO</name>
<evidence type="ECO:0000313" key="1">
    <source>
        <dbReference type="EMBL" id="RAJ04791.1"/>
    </source>
</evidence>
<dbReference type="Proteomes" id="UP000249696">
    <property type="component" value="Unassembled WGS sequence"/>
</dbReference>
<dbReference type="Gene3D" id="3.10.450.50">
    <property type="match status" value="1"/>
</dbReference>
<dbReference type="EMBL" id="QLLN01000015">
    <property type="protein sequence ID" value="RAJ04791.1"/>
    <property type="molecule type" value="Genomic_DNA"/>
</dbReference>
<reference evidence="1 2" key="1">
    <citation type="submission" date="2018-06" db="EMBL/GenBank/DDBJ databases">
        <title>Genomic Encyclopedia of Archaeal and Bacterial Type Strains, Phase II (KMG-II): from individual species to whole genera.</title>
        <authorList>
            <person name="Goeker M."/>
        </authorList>
    </citation>
    <scope>NUCLEOTIDE SEQUENCE [LARGE SCALE GENOMIC DNA]</scope>
    <source>
        <strain evidence="1 2">DSM 23522</strain>
    </source>
</reference>
<organism evidence="1 2">
    <name type="scientific">Arenibacter echinorum</name>
    <dbReference type="NCBI Taxonomy" id="440515"/>
    <lineage>
        <taxon>Bacteria</taxon>
        <taxon>Pseudomonadati</taxon>
        <taxon>Bacteroidota</taxon>
        <taxon>Flavobacteriia</taxon>
        <taxon>Flavobacteriales</taxon>
        <taxon>Flavobacteriaceae</taxon>
        <taxon>Arenibacter</taxon>
    </lineage>
</organism>
<dbReference type="AlphaFoldDB" id="A0A327QKG7"/>
<accession>A0A327QKG7</accession>
<gene>
    <name evidence="1" type="ORF">LV92_04376</name>
</gene>
<sequence>MRFSKNDLQEMPTDPKIKEIPLSFEISVDEGIAIAWVPYKLWVEDEFSHCGIDVFTLFEMDGKWKIISTAYTIEKENCD</sequence>
<keyword evidence="2" id="KW-1185">Reference proteome</keyword>
<evidence type="ECO:0000313" key="2">
    <source>
        <dbReference type="Proteomes" id="UP000249696"/>
    </source>
</evidence>
<proteinExistence type="predicted"/>
<protein>
    <recommendedName>
        <fullName evidence="3">Lumazine-binding protein</fullName>
    </recommendedName>
</protein>